<evidence type="ECO:0000256" key="6">
    <source>
        <dbReference type="ARBA" id="ARBA00022842"/>
    </source>
</evidence>
<accession>A0ABU9Y9U7</accession>
<dbReference type="InterPro" id="IPR029060">
    <property type="entry name" value="PIN-like_dom_sf"/>
</dbReference>
<name>A0ABU9Y9U7_9SPHN</name>
<dbReference type="EMBL" id="JBDIME010000030">
    <property type="protein sequence ID" value="MEN2792585.1"/>
    <property type="molecule type" value="Genomic_DNA"/>
</dbReference>
<keyword evidence="2" id="KW-1277">Toxin-antitoxin system</keyword>
<evidence type="ECO:0000313" key="10">
    <source>
        <dbReference type="Proteomes" id="UP001419910"/>
    </source>
</evidence>
<evidence type="ECO:0000256" key="2">
    <source>
        <dbReference type="ARBA" id="ARBA00022649"/>
    </source>
</evidence>
<evidence type="ECO:0000256" key="3">
    <source>
        <dbReference type="ARBA" id="ARBA00022722"/>
    </source>
</evidence>
<dbReference type="Pfam" id="PF01850">
    <property type="entry name" value="PIN"/>
    <property type="match status" value="1"/>
</dbReference>
<comment type="caution">
    <text evidence="9">The sequence shown here is derived from an EMBL/GenBank/DDBJ whole genome shotgun (WGS) entry which is preliminary data.</text>
</comment>
<evidence type="ECO:0000256" key="4">
    <source>
        <dbReference type="ARBA" id="ARBA00022723"/>
    </source>
</evidence>
<keyword evidence="10" id="KW-1185">Reference proteome</keyword>
<reference evidence="9 10" key="1">
    <citation type="submission" date="2024-05" db="EMBL/GenBank/DDBJ databases">
        <authorList>
            <person name="Liu Q."/>
            <person name="Xin Y.-H."/>
        </authorList>
    </citation>
    <scope>NUCLEOTIDE SEQUENCE [LARGE SCALE GENOMIC DNA]</scope>
    <source>
        <strain evidence="9 10">CGMCC 1.10181</strain>
    </source>
</reference>
<dbReference type="PANTHER" id="PTHR33653">
    <property type="entry name" value="RIBONUCLEASE VAPC2"/>
    <property type="match status" value="1"/>
</dbReference>
<dbReference type="CDD" id="cd09871">
    <property type="entry name" value="PIN_MtVapC28-VapC30-like"/>
    <property type="match status" value="1"/>
</dbReference>
<comment type="similarity">
    <text evidence="7">Belongs to the PINc/VapC protein family.</text>
</comment>
<dbReference type="InterPro" id="IPR050556">
    <property type="entry name" value="Type_II_TA_system_RNase"/>
</dbReference>
<organism evidence="9 10">
    <name type="scientific">Sphingomonas oligophenolica</name>
    <dbReference type="NCBI Taxonomy" id="301154"/>
    <lineage>
        <taxon>Bacteria</taxon>
        <taxon>Pseudomonadati</taxon>
        <taxon>Pseudomonadota</taxon>
        <taxon>Alphaproteobacteria</taxon>
        <taxon>Sphingomonadales</taxon>
        <taxon>Sphingomonadaceae</taxon>
        <taxon>Sphingomonas</taxon>
    </lineage>
</organism>
<keyword evidence="3" id="KW-0540">Nuclease</keyword>
<keyword evidence="5" id="KW-0378">Hydrolase</keyword>
<sequence length="130" mass="14524">MTLFIDASAIIAILAGEDGWRTIERELTTHVVIWSAMSAWEANAGMCRSYRLQPQEARERIEALSREMGFRLVSIGEREAELALDAYARYGKNRHSAALNMGDCFAYACAKANDARLLYKGNDFAQTDLA</sequence>
<evidence type="ECO:0000259" key="8">
    <source>
        <dbReference type="Pfam" id="PF01850"/>
    </source>
</evidence>
<dbReference type="RefSeq" id="WP_343888198.1">
    <property type="nucleotide sequence ID" value="NZ_BAAAEH010000007.1"/>
</dbReference>
<evidence type="ECO:0000256" key="1">
    <source>
        <dbReference type="ARBA" id="ARBA00001946"/>
    </source>
</evidence>
<evidence type="ECO:0000256" key="7">
    <source>
        <dbReference type="ARBA" id="ARBA00038093"/>
    </source>
</evidence>
<protein>
    <submittedName>
        <fullName evidence="9">Type II toxin-antitoxin system VapC family toxin</fullName>
    </submittedName>
</protein>
<feature type="domain" description="PIN" evidence="8">
    <location>
        <begin position="4"/>
        <end position="128"/>
    </location>
</feature>
<proteinExistence type="inferred from homology"/>
<dbReference type="PANTHER" id="PTHR33653:SF1">
    <property type="entry name" value="RIBONUCLEASE VAPC2"/>
    <property type="match status" value="1"/>
</dbReference>
<evidence type="ECO:0000313" key="9">
    <source>
        <dbReference type="EMBL" id="MEN2792585.1"/>
    </source>
</evidence>
<comment type="cofactor">
    <cofactor evidence="1">
        <name>Mg(2+)</name>
        <dbReference type="ChEBI" id="CHEBI:18420"/>
    </cofactor>
</comment>
<keyword evidence="6" id="KW-0460">Magnesium</keyword>
<keyword evidence="4" id="KW-0479">Metal-binding</keyword>
<evidence type="ECO:0000256" key="5">
    <source>
        <dbReference type="ARBA" id="ARBA00022801"/>
    </source>
</evidence>
<dbReference type="Gene3D" id="3.40.50.1010">
    <property type="entry name" value="5'-nuclease"/>
    <property type="match status" value="1"/>
</dbReference>
<dbReference type="InterPro" id="IPR002716">
    <property type="entry name" value="PIN_dom"/>
</dbReference>
<dbReference type="Proteomes" id="UP001419910">
    <property type="component" value="Unassembled WGS sequence"/>
</dbReference>
<gene>
    <name evidence="9" type="ORF">ABC974_23360</name>
</gene>
<dbReference type="SUPFAM" id="SSF88723">
    <property type="entry name" value="PIN domain-like"/>
    <property type="match status" value="1"/>
</dbReference>